<keyword evidence="6 12" id="KW-0812">Transmembrane</keyword>
<dbReference type="InterPro" id="IPR007629">
    <property type="entry name" value="Herpes_UL20"/>
</dbReference>
<feature type="transmembrane region" description="Helical" evidence="12">
    <location>
        <begin position="62"/>
        <end position="85"/>
    </location>
</feature>
<feature type="transmembrane region" description="Helical" evidence="12">
    <location>
        <begin position="91"/>
        <end position="116"/>
    </location>
</feature>
<keyword evidence="11 12" id="KW-0472">Membrane</keyword>
<comment type="similarity">
    <text evidence="4">Belongs to the alphaherpesvirinae UL20 family.</text>
</comment>
<dbReference type="GO" id="GO:0019058">
    <property type="term" value="P:viral life cycle"/>
    <property type="evidence" value="ECO:0007669"/>
    <property type="project" value="InterPro"/>
</dbReference>
<keyword evidence="13" id="KW-0261">Viral envelope protein</keyword>
<comment type="subcellular location">
    <subcellularLocation>
        <location evidence="1">Host Golgi apparatus membrane</location>
        <topology evidence="1">Multi-pass membrane protein</topology>
    </subcellularLocation>
    <subcellularLocation>
        <location evidence="3">Host nucleus membrane</location>
        <topology evidence="3">Multi-pass membrane protein</topology>
    </subcellularLocation>
    <subcellularLocation>
        <location evidence="2">Virion</location>
    </subcellularLocation>
</comment>
<name>A0A060Q0V1_9ALPH</name>
<dbReference type="GO" id="GO:0019031">
    <property type="term" value="C:viral envelope"/>
    <property type="evidence" value="ECO:0007669"/>
    <property type="project" value="UniProtKB-KW"/>
</dbReference>
<feature type="transmembrane region" description="Helical" evidence="12">
    <location>
        <begin position="128"/>
        <end position="150"/>
    </location>
</feature>
<feature type="transmembrane region" description="Helical" evidence="12">
    <location>
        <begin position="178"/>
        <end position="205"/>
    </location>
</feature>
<evidence type="ECO:0000256" key="12">
    <source>
        <dbReference type="SAM" id="Phobius"/>
    </source>
</evidence>
<dbReference type="OrthoDB" id="24450at10239"/>
<evidence type="ECO:0000256" key="7">
    <source>
        <dbReference type="ARBA" id="ARBA00022812"/>
    </source>
</evidence>
<keyword evidence="10 12" id="KW-1133">Transmembrane helix</keyword>
<accession>A0A060Q0V1</accession>
<dbReference type="Pfam" id="PF04544">
    <property type="entry name" value="Herpes_UL20"/>
    <property type="match status" value="1"/>
</dbReference>
<keyword evidence="14" id="KW-1185">Reference proteome</keyword>
<evidence type="ECO:0000256" key="2">
    <source>
        <dbReference type="ARBA" id="ARBA00004328"/>
    </source>
</evidence>
<evidence type="ECO:0000256" key="5">
    <source>
        <dbReference type="ARBA" id="ARBA00022562"/>
    </source>
</evidence>
<dbReference type="RefSeq" id="YP_009042082.1">
    <property type="nucleotide sequence ID" value="NC_024306.1"/>
</dbReference>
<gene>
    <name evidence="13" type="primary">UL20</name>
</gene>
<evidence type="ECO:0000256" key="6">
    <source>
        <dbReference type="ARBA" id="ARBA00022692"/>
    </source>
</evidence>
<evidence type="ECO:0000256" key="8">
    <source>
        <dbReference type="ARBA" id="ARBA00022844"/>
    </source>
</evidence>
<evidence type="ECO:0000256" key="11">
    <source>
        <dbReference type="ARBA" id="ARBA00023136"/>
    </source>
</evidence>
<evidence type="ECO:0000256" key="1">
    <source>
        <dbReference type="ARBA" id="ARBA00004252"/>
    </source>
</evidence>
<evidence type="ECO:0000313" key="14">
    <source>
        <dbReference type="Proteomes" id="UP000173965"/>
    </source>
</evidence>
<dbReference type="KEGG" id="vg:19621662"/>
<dbReference type="Proteomes" id="UP000173965">
    <property type="component" value="Segment"/>
</dbReference>
<organism evidence="13 14">
    <name type="scientific">Pteropodid alphaherpesvirus 1</name>
    <dbReference type="NCBI Taxonomy" id="1343901"/>
    <lineage>
        <taxon>Viruses</taxon>
        <taxon>Duplodnaviria</taxon>
        <taxon>Heunggongvirae</taxon>
        <taxon>Peploviricota</taxon>
        <taxon>Herviviricetes</taxon>
        <taxon>Herpesvirales</taxon>
        <taxon>Orthoherpesviridae</taxon>
        <taxon>Alphaherpesvirinae</taxon>
        <taxon>Simplexvirus</taxon>
        <taxon>Simplexvirus pteropodidalpha1</taxon>
    </lineage>
</organism>
<evidence type="ECO:0000256" key="10">
    <source>
        <dbReference type="ARBA" id="ARBA00022989"/>
    </source>
</evidence>
<dbReference type="GeneID" id="19621662"/>
<dbReference type="GO" id="GO:0044178">
    <property type="term" value="C:host cell Golgi membrane"/>
    <property type="evidence" value="ECO:0007669"/>
    <property type="project" value="UniProtKB-SubCell"/>
</dbReference>
<protein>
    <submittedName>
        <fullName evidence="13">Envelope protein UL20</fullName>
    </submittedName>
</protein>
<evidence type="ECO:0000313" key="13">
    <source>
        <dbReference type="EMBL" id="BAP00699.1"/>
    </source>
</evidence>
<dbReference type="EMBL" id="AB825953">
    <property type="protein sequence ID" value="BAP00699.1"/>
    <property type="molecule type" value="Genomic_DNA"/>
</dbReference>
<reference evidence="14" key="1">
    <citation type="journal article" date="2014" name="J. Virol.">
        <title>Isolation and characterization of a novel alphaherpesvirus in fruit bats.</title>
        <authorList>
            <person name="Sasaki M."/>
            <person name="Setiyono A."/>
            <person name="Handharyani E."/>
            <person name="Kobayashi S."/>
            <person name="Rahmadani I."/>
            <person name="Taha S."/>
            <person name="Adiani S."/>
            <person name="Subangkit M."/>
            <person name="Nakamura I."/>
            <person name="Sawa H."/>
            <person name="Kimura T."/>
        </authorList>
    </citation>
    <scope>NUCLEOTIDE SEQUENCE [LARGE SCALE GENOMIC DNA]</scope>
</reference>
<evidence type="ECO:0000256" key="4">
    <source>
        <dbReference type="ARBA" id="ARBA00007652"/>
    </source>
</evidence>
<proteinExistence type="inferred from homology"/>
<keyword evidence="9" id="KW-1043">Host membrane</keyword>
<dbReference type="GO" id="GO:0044200">
    <property type="term" value="C:host cell nuclear membrane"/>
    <property type="evidence" value="ECO:0007669"/>
    <property type="project" value="UniProtKB-SubCell"/>
</dbReference>
<sequence>MRDDLPLIDPLLVDETESSEDPDDLSIEEQFSLSSYGTADFFVSSAYSRLPSHTQPVFSKRVFVFVLAFFFLKPFQLASLCVYYHETGRLAALACVAAAVLGYYVLWCARACALYWNIKQDRLPLTPTAFWFLVVCFSGLALGALCAAAHETFAVDGLFDLISTGQVLPPTDPLRVRLLTIACVTMVGLWVAAADSFAVAANFFLARFWTRAILNAPVAF</sequence>
<keyword evidence="5" id="KW-1048">Host nucleus</keyword>
<keyword evidence="7" id="KW-1040">Host Golgi apparatus</keyword>
<evidence type="ECO:0000256" key="3">
    <source>
        <dbReference type="ARBA" id="ARBA00004634"/>
    </source>
</evidence>
<keyword evidence="8" id="KW-0946">Virion</keyword>
<evidence type="ECO:0000256" key="9">
    <source>
        <dbReference type="ARBA" id="ARBA00022870"/>
    </source>
</evidence>